<sequence length="213" mass="24037">MGSQIVKVRFKYERLVKLCFYCWGMGHIDRNCDRRSSDISNDNADHTTYTKPNHHNNIIPTENQKSPATLLHSESSHIPAQAAKTIPLEKTSTNINPILNNIINNTQPSTIGYQPLDMEVETTASTQNTPELAMIIHEPFQASTKQVGKRGPKKGWKRQQQSSPKDMQQPLQTTPRGKRQIGVQQMIEVDQVTSLSEEENPLKKLKHSSQGVN</sequence>
<gene>
    <name evidence="3" type="ORF">STAS_29086</name>
</gene>
<feature type="compositionally biased region" description="Polar residues" evidence="1">
    <location>
        <begin position="158"/>
        <end position="175"/>
    </location>
</feature>
<feature type="region of interest" description="Disordered" evidence="1">
    <location>
        <begin position="141"/>
        <end position="213"/>
    </location>
</feature>
<evidence type="ECO:0000313" key="3">
    <source>
        <dbReference type="EMBL" id="GER51681.1"/>
    </source>
</evidence>
<evidence type="ECO:0000259" key="2">
    <source>
        <dbReference type="Pfam" id="PF14392"/>
    </source>
</evidence>
<feature type="compositionally biased region" description="Basic residues" evidence="1">
    <location>
        <begin position="147"/>
        <end position="157"/>
    </location>
</feature>
<evidence type="ECO:0000256" key="1">
    <source>
        <dbReference type="SAM" id="MobiDB-lite"/>
    </source>
</evidence>
<accession>A0A5A7R5V3</accession>
<keyword evidence="3" id="KW-0430">Lectin</keyword>
<comment type="caution">
    <text evidence="3">The sequence shown here is derived from an EMBL/GenBank/DDBJ whole genome shotgun (WGS) entry which is preliminary data.</text>
</comment>
<feature type="region of interest" description="Disordered" evidence="1">
    <location>
        <begin position="42"/>
        <end position="62"/>
    </location>
</feature>
<dbReference type="AlphaFoldDB" id="A0A5A7R5V3"/>
<dbReference type="InterPro" id="IPR025836">
    <property type="entry name" value="Zn_knuckle_CX2CX4HX4C"/>
</dbReference>
<organism evidence="3 4">
    <name type="scientific">Striga asiatica</name>
    <name type="common">Asiatic witchweed</name>
    <name type="synonym">Buchnera asiatica</name>
    <dbReference type="NCBI Taxonomy" id="4170"/>
    <lineage>
        <taxon>Eukaryota</taxon>
        <taxon>Viridiplantae</taxon>
        <taxon>Streptophyta</taxon>
        <taxon>Embryophyta</taxon>
        <taxon>Tracheophyta</taxon>
        <taxon>Spermatophyta</taxon>
        <taxon>Magnoliopsida</taxon>
        <taxon>eudicotyledons</taxon>
        <taxon>Gunneridae</taxon>
        <taxon>Pentapetalae</taxon>
        <taxon>asterids</taxon>
        <taxon>lamiids</taxon>
        <taxon>Lamiales</taxon>
        <taxon>Orobanchaceae</taxon>
        <taxon>Buchnereae</taxon>
        <taxon>Striga</taxon>
    </lineage>
</organism>
<dbReference type="OrthoDB" id="1707487at2759"/>
<dbReference type="GO" id="GO:0030246">
    <property type="term" value="F:carbohydrate binding"/>
    <property type="evidence" value="ECO:0007669"/>
    <property type="project" value="UniProtKB-KW"/>
</dbReference>
<keyword evidence="4" id="KW-1185">Reference proteome</keyword>
<dbReference type="Pfam" id="PF14392">
    <property type="entry name" value="zf-CCHC_4"/>
    <property type="match status" value="1"/>
</dbReference>
<dbReference type="EMBL" id="BKCP01009848">
    <property type="protein sequence ID" value="GER51681.1"/>
    <property type="molecule type" value="Genomic_DNA"/>
</dbReference>
<feature type="domain" description="Zinc knuckle CX2CX4HX4C" evidence="2">
    <location>
        <begin position="6"/>
        <end position="33"/>
    </location>
</feature>
<evidence type="ECO:0000313" key="4">
    <source>
        <dbReference type="Proteomes" id="UP000325081"/>
    </source>
</evidence>
<proteinExistence type="predicted"/>
<dbReference type="Proteomes" id="UP000325081">
    <property type="component" value="Unassembled WGS sequence"/>
</dbReference>
<name>A0A5A7R5V3_STRAF</name>
<protein>
    <submittedName>
        <fullName evidence="3">P-selectin glycoprotein ligand 1</fullName>
    </submittedName>
</protein>
<reference evidence="4" key="1">
    <citation type="journal article" date="2019" name="Curr. Biol.">
        <title>Genome Sequence of Striga asiatica Provides Insight into the Evolution of Plant Parasitism.</title>
        <authorList>
            <person name="Yoshida S."/>
            <person name="Kim S."/>
            <person name="Wafula E.K."/>
            <person name="Tanskanen J."/>
            <person name="Kim Y.M."/>
            <person name="Honaas L."/>
            <person name="Yang Z."/>
            <person name="Spallek T."/>
            <person name="Conn C.E."/>
            <person name="Ichihashi Y."/>
            <person name="Cheong K."/>
            <person name="Cui S."/>
            <person name="Der J.P."/>
            <person name="Gundlach H."/>
            <person name="Jiao Y."/>
            <person name="Hori C."/>
            <person name="Ishida J.K."/>
            <person name="Kasahara H."/>
            <person name="Kiba T."/>
            <person name="Kim M.S."/>
            <person name="Koo N."/>
            <person name="Laohavisit A."/>
            <person name="Lee Y.H."/>
            <person name="Lumba S."/>
            <person name="McCourt P."/>
            <person name="Mortimer J.C."/>
            <person name="Mutuku J.M."/>
            <person name="Nomura T."/>
            <person name="Sasaki-Sekimoto Y."/>
            <person name="Seto Y."/>
            <person name="Wang Y."/>
            <person name="Wakatake T."/>
            <person name="Sakakibara H."/>
            <person name="Demura T."/>
            <person name="Yamaguchi S."/>
            <person name="Yoneyama K."/>
            <person name="Manabe R.I."/>
            <person name="Nelson D.C."/>
            <person name="Schulman A.H."/>
            <person name="Timko M.P."/>
            <person name="dePamphilis C.W."/>
            <person name="Choi D."/>
            <person name="Shirasu K."/>
        </authorList>
    </citation>
    <scope>NUCLEOTIDE SEQUENCE [LARGE SCALE GENOMIC DNA]</scope>
    <source>
        <strain evidence="4">cv. UVA1</strain>
    </source>
</reference>